<evidence type="ECO:0000313" key="2">
    <source>
        <dbReference type="Proteomes" id="UP000887574"/>
    </source>
</evidence>
<feature type="transmembrane region" description="Helical" evidence="1">
    <location>
        <begin position="20"/>
        <end position="39"/>
    </location>
</feature>
<protein>
    <submittedName>
        <fullName evidence="3">Uncharacterized protein</fullName>
    </submittedName>
</protein>
<keyword evidence="1" id="KW-1133">Transmembrane helix</keyword>
<keyword evidence="1" id="KW-0472">Membrane</keyword>
<keyword evidence="1" id="KW-0812">Transmembrane</keyword>
<evidence type="ECO:0000256" key="1">
    <source>
        <dbReference type="SAM" id="Phobius"/>
    </source>
</evidence>
<reference evidence="3" key="1">
    <citation type="submission" date="2022-11" db="UniProtKB">
        <authorList>
            <consortium name="WormBaseParasite"/>
        </authorList>
    </citation>
    <scope>IDENTIFICATION</scope>
</reference>
<evidence type="ECO:0000313" key="3">
    <source>
        <dbReference type="WBParaSite" id="jg21444"/>
    </source>
</evidence>
<dbReference type="AlphaFoldDB" id="A0A915DLV1"/>
<organism evidence="2 3">
    <name type="scientific">Ditylenchus dipsaci</name>
    <dbReference type="NCBI Taxonomy" id="166011"/>
    <lineage>
        <taxon>Eukaryota</taxon>
        <taxon>Metazoa</taxon>
        <taxon>Ecdysozoa</taxon>
        <taxon>Nematoda</taxon>
        <taxon>Chromadorea</taxon>
        <taxon>Rhabditida</taxon>
        <taxon>Tylenchina</taxon>
        <taxon>Tylenchomorpha</taxon>
        <taxon>Sphaerularioidea</taxon>
        <taxon>Anguinidae</taxon>
        <taxon>Anguininae</taxon>
        <taxon>Ditylenchus</taxon>
    </lineage>
</organism>
<accession>A0A915DLV1</accession>
<feature type="transmembrane region" description="Helical" evidence="1">
    <location>
        <begin position="51"/>
        <end position="72"/>
    </location>
</feature>
<proteinExistence type="predicted"/>
<sequence>MTPFQDNKVGCSSSPGELDPAFFIFLLFSISESVGRTLIRSFFNRFLGDTKEWVSVAVHFLVLTLLAALELICGETTTANDPPLVCESPNREHTLDLSIFVLSALRTPSLICK</sequence>
<dbReference type="Proteomes" id="UP000887574">
    <property type="component" value="Unplaced"/>
</dbReference>
<dbReference type="WBParaSite" id="jg21444">
    <property type="protein sequence ID" value="jg21444"/>
    <property type="gene ID" value="jg21444"/>
</dbReference>
<keyword evidence="2" id="KW-1185">Reference proteome</keyword>
<name>A0A915DLV1_9BILA</name>